<evidence type="ECO:0000259" key="1">
    <source>
        <dbReference type="Pfam" id="PF00934"/>
    </source>
</evidence>
<organism evidence="2 3">
    <name type="scientific">Actinomadura rudentiformis</name>
    <dbReference type="NCBI Taxonomy" id="359158"/>
    <lineage>
        <taxon>Bacteria</taxon>
        <taxon>Bacillati</taxon>
        <taxon>Actinomycetota</taxon>
        <taxon>Actinomycetes</taxon>
        <taxon>Streptosporangiales</taxon>
        <taxon>Thermomonosporaceae</taxon>
        <taxon>Actinomadura</taxon>
    </lineage>
</organism>
<dbReference type="InterPro" id="IPR036689">
    <property type="entry name" value="ESAT-6-like_sf"/>
</dbReference>
<dbReference type="AlphaFoldDB" id="A0A6H9YYN4"/>
<dbReference type="OrthoDB" id="3627085at2"/>
<evidence type="ECO:0000313" key="3">
    <source>
        <dbReference type="Proteomes" id="UP000468735"/>
    </source>
</evidence>
<dbReference type="RefSeq" id="WP_151561470.1">
    <property type="nucleotide sequence ID" value="NZ_WBMT01000008.1"/>
</dbReference>
<dbReference type="EMBL" id="WBMT01000008">
    <property type="protein sequence ID" value="KAB2347847.1"/>
    <property type="molecule type" value="Genomic_DNA"/>
</dbReference>
<reference evidence="2 3" key="1">
    <citation type="submission" date="2019-09" db="EMBL/GenBank/DDBJ databases">
        <title>Actinomadura physcomitrii sp. nov., a novel actinomycete isolated from moss [Physcomitrium sphaericum (Ludw) Fuernr].</title>
        <authorList>
            <person name="Zhuang X."/>
            <person name="Liu C."/>
        </authorList>
    </citation>
    <scope>NUCLEOTIDE SEQUENCE [LARGE SCALE GENOMIC DNA]</scope>
    <source>
        <strain evidence="2 3">HMC1</strain>
    </source>
</reference>
<dbReference type="Proteomes" id="UP000468735">
    <property type="component" value="Unassembled WGS sequence"/>
</dbReference>
<keyword evidence="3" id="KW-1185">Reference proteome</keyword>
<dbReference type="InterPro" id="IPR000084">
    <property type="entry name" value="PE-PGRS_N"/>
</dbReference>
<evidence type="ECO:0000313" key="2">
    <source>
        <dbReference type="EMBL" id="KAB2347847.1"/>
    </source>
</evidence>
<protein>
    <submittedName>
        <fullName evidence="2">PE domain-containing protein</fullName>
    </submittedName>
</protein>
<name>A0A6H9YYN4_9ACTN</name>
<accession>A0A6H9YYN4</accession>
<dbReference type="Gene3D" id="1.10.287.1060">
    <property type="entry name" value="ESAT-6-like"/>
    <property type="match status" value="1"/>
</dbReference>
<feature type="domain" description="PE" evidence="1">
    <location>
        <begin position="8"/>
        <end position="96"/>
    </location>
</feature>
<proteinExistence type="predicted"/>
<comment type="caution">
    <text evidence="2">The sequence shown here is derived from an EMBL/GenBank/DDBJ whole genome shotgun (WGS) entry which is preliminary data.</text>
</comment>
<gene>
    <name evidence="2" type="ORF">F8566_18310</name>
</gene>
<dbReference type="Pfam" id="PF00934">
    <property type="entry name" value="PE"/>
    <property type="match status" value="1"/>
</dbReference>
<sequence length="110" mass="11501">MTTNGYTIQPQTLRTAASGLTDAGDRLSQEWSSLLSTVQGMGAPWGGDDIGMLIGTSYTAIQEQANESFTGAAEDMTAFAEKLTAVADNYEKAEQQMVGEVTSVSAALNG</sequence>
<dbReference type="SUPFAM" id="SSF140453">
    <property type="entry name" value="EsxAB dimer-like"/>
    <property type="match status" value="1"/>
</dbReference>